<dbReference type="PANTHER" id="PTHR45632:SF3">
    <property type="entry name" value="KELCH-LIKE PROTEIN 32"/>
    <property type="match status" value="1"/>
</dbReference>
<organism evidence="4 5">
    <name type="scientific">Oikopleura dioica</name>
    <name type="common">Tunicate</name>
    <dbReference type="NCBI Taxonomy" id="34765"/>
    <lineage>
        <taxon>Eukaryota</taxon>
        <taxon>Metazoa</taxon>
        <taxon>Chordata</taxon>
        <taxon>Tunicata</taxon>
        <taxon>Appendicularia</taxon>
        <taxon>Copelata</taxon>
        <taxon>Oikopleuridae</taxon>
        <taxon>Oikopleura</taxon>
    </lineage>
</organism>
<dbReference type="PANTHER" id="PTHR45632">
    <property type="entry name" value="LD33804P"/>
    <property type="match status" value="1"/>
</dbReference>
<feature type="region of interest" description="Disordered" evidence="3">
    <location>
        <begin position="1"/>
        <end position="23"/>
    </location>
</feature>
<evidence type="ECO:0000313" key="4">
    <source>
        <dbReference type="EMBL" id="CAG5077197.1"/>
    </source>
</evidence>
<name>A0ABN7RGZ2_OIKDI</name>
<dbReference type="Gene3D" id="2.120.10.80">
    <property type="entry name" value="Kelch-type beta propeller"/>
    <property type="match status" value="1"/>
</dbReference>
<evidence type="ECO:0000256" key="1">
    <source>
        <dbReference type="ARBA" id="ARBA00022441"/>
    </source>
</evidence>
<keyword evidence="2" id="KW-0677">Repeat</keyword>
<dbReference type="SUPFAM" id="SSF117281">
    <property type="entry name" value="Kelch motif"/>
    <property type="match status" value="2"/>
</dbReference>
<dbReference type="EMBL" id="OU015568">
    <property type="protein sequence ID" value="CAG5077197.1"/>
    <property type="molecule type" value="Genomic_DNA"/>
</dbReference>
<feature type="compositionally biased region" description="Basic and acidic residues" evidence="3">
    <location>
        <begin position="1"/>
        <end position="10"/>
    </location>
</feature>
<evidence type="ECO:0000256" key="2">
    <source>
        <dbReference type="ARBA" id="ARBA00022737"/>
    </source>
</evidence>
<reference evidence="4 5" key="1">
    <citation type="submission" date="2021-04" db="EMBL/GenBank/DDBJ databases">
        <authorList>
            <person name="Bliznina A."/>
        </authorList>
    </citation>
    <scope>NUCLEOTIDE SEQUENCE [LARGE SCALE GENOMIC DNA]</scope>
</reference>
<keyword evidence="1" id="KW-0880">Kelch repeat</keyword>
<proteinExistence type="predicted"/>
<evidence type="ECO:0000256" key="3">
    <source>
        <dbReference type="SAM" id="MobiDB-lite"/>
    </source>
</evidence>
<accession>A0ABN7RGZ2</accession>
<evidence type="ECO:0000313" key="5">
    <source>
        <dbReference type="Proteomes" id="UP001158576"/>
    </source>
</evidence>
<protein>
    <submittedName>
        <fullName evidence="4">Oidioi.mRNA.OKI2018_I69.PAR.g8651.t1.cds</fullName>
    </submittedName>
</protein>
<keyword evidence="5" id="KW-1185">Reference proteome</keyword>
<sequence>MIKLSRDVEGGHNFPKTKGEPPDIQLKENLRECMDLGIDCVRKLNLQHFHCDRLPPRPEFILEEHVENSNFDKVYSTGTTGMSYTMEGNNPWIIGGQNFTITNTTMKMQWNYAGNVLKGYKWEKSWIKMAYLNIPRTGAVSEFFNGKVWTCGGATNGNEISDENVELGIHKLKEFQNGTHRLINNTLPYDFKVLSTSMAFLDSLPEEYSGLDANIIAKKLWARRSPHAGPGEEGDGWSAGLEFAMTATGPYGGWKGNPKHRIFFDNFDIRETATCEIYIDRDVDKKGWHYQFIPPGPSQEQINNAPKDRWEFHSEQMNVARRSASSGVVKILEEDVENGVSFLQEYFYVIGGEQSCPGCIWPGKSKSLLSSVEIMSLKNEEYKWEFGPSLPEPICCASSIVIVDIIYLSGGLVLSEEKELVKSDKVLRLKHGTSEWTHFRTMKVPRAFHGSFMFQKLLKTKSSEVGEDDIILVGGTNVVSIKTGELDAFGEEETIDVRAEHIPITGDKGAGLYLFNIHFYPKIIKNAHLLNFY</sequence>
<gene>
    <name evidence="4" type="ORF">OKIOD_LOCUS209</name>
</gene>
<dbReference type="InterPro" id="IPR015915">
    <property type="entry name" value="Kelch-typ_b-propeller"/>
</dbReference>
<dbReference type="Proteomes" id="UP001158576">
    <property type="component" value="Chromosome PAR"/>
</dbReference>